<sequence>MKNKFLVLLFALVMILGVVGCSKKANDNANTNEQTAQEDTADKVVDENYYNVYTKNYESSIVPLEESYYIYGNVDSAEKYYKDHDYPGNKEYLNEVKAALVDSKEKVQEFIDNMEKDGKSDNEKVNKLNKEMIDDGKDLIEDIDERLEKLDKITDKDLAKSDKEFRRIVGDHIVLEKEGDHDFKEILKKLDKELNIERKDKNR</sequence>
<reference evidence="2" key="1">
    <citation type="submission" date="2019-11" db="EMBL/GenBank/DDBJ databases">
        <authorList>
            <person name="Feng L."/>
        </authorList>
    </citation>
    <scope>NUCLEOTIDE SEQUENCE</scope>
    <source>
        <strain evidence="2">IbartlettiiLFYP30</strain>
    </source>
</reference>
<feature type="coiled-coil region" evidence="1">
    <location>
        <begin position="93"/>
        <end position="131"/>
    </location>
</feature>
<organism evidence="2">
    <name type="scientific">Intestinibacter bartlettii</name>
    <dbReference type="NCBI Taxonomy" id="261299"/>
    <lineage>
        <taxon>Bacteria</taxon>
        <taxon>Bacillati</taxon>
        <taxon>Bacillota</taxon>
        <taxon>Clostridia</taxon>
        <taxon>Peptostreptococcales</taxon>
        <taxon>Peptostreptococcaceae</taxon>
        <taxon>Intestinibacter</taxon>
    </lineage>
</organism>
<dbReference type="PROSITE" id="PS51257">
    <property type="entry name" value="PROKAR_LIPOPROTEIN"/>
    <property type="match status" value="1"/>
</dbReference>
<proteinExistence type="predicted"/>
<evidence type="ECO:0008006" key="3">
    <source>
        <dbReference type="Google" id="ProtNLM"/>
    </source>
</evidence>
<protein>
    <recommendedName>
        <fullName evidence="3">Lipoprotein</fullName>
    </recommendedName>
</protein>
<evidence type="ECO:0000313" key="2">
    <source>
        <dbReference type="EMBL" id="VYU47612.1"/>
    </source>
</evidence>
<accession>A0A6N3F6J4</accession>
<gene>
    <name evidence="2" type="ORF">IBLFYP30_02831</name>
</gene>
<dbReference type="RefSeq" id="WP_024047658.1">
    <property type="nucleotide sequence ID" value="NZ_CACRUE010000039.1"/>
</dbReference>
<dbReference type="AlphaFoldDB" id="A0A6N3F6J4"/>
<evidence type="ECO:0000256" key="1">
    <source>
        <dbReference type="SAM" id="Coils"/>
    </source>
</evidence>
<dbReference type="EMBL" id="CACRUE010000039">
    <property type="protein sequence ID" value="VYU47612.1"/>
    <property type="molecule type" value="Genomic_DNA"/>
</dbReference>
<keyword evidence="1" id="KW-0175">Coiled coil</keyword>
<name>A0A6N3F6J4_9FIRM</name>